<reference evidence="2" key="1">
    <citation type="journal article" date="2014" name="PLoS ONE">
        <title>Transcriptome-Based Identification of ABC Transporters in the Western Tarnished Plant Bug Lygus hesperus.</title>
        <authorList>
            <person name="Hull J.J."/>
            <person name="Chaney K."/>
            <person name="Geib S.M."/>
            <person name="Fabrick J.A."/>
            <person name="Brent C.S."/>
            <person name="Walsh D."/>
            <person name="Lavine L.C."/>
        </authorList>
    </citation>
    <scope>NUCLEOTIDE SEQUENCE</scope>
</reference>
<reference evidence="2" key="2">
    <citation type="submission" date="2014-07" db="EMBL/GenBank/DDBJ databases">
        <authorList>
            <person name="Hull J."/>
        </authorList>
    </citation>
    <scope>NUCLEOTIDE SEQUENCE</scope>
</reference>
<dbReference type="InterPro" id="IPR023393">
    <property type="entry name" value="START-like_dom_sf"/>
</dbReference>
<dbReference type="PROSITE" id="PS50848">
    <property type="entry name" value="START"/>
    <property type="match status" value="1"/>
</dbReference>
<sequence length="320" mass="36244">MKDTWARQEFYRWFFYKQDNAWNFSHFDTHRAPPQRVMFLTEGQHPIFAKHAFSVLLAVADDATGWHRVVVKNPIPAPEQAAEFLQLYTAPSKVPGRALGDTTPSPAQLLVEEFLDDNLTQICFKRDVEQDITIVRTTTLLQCTPMELVQILYDAEMLPLWDIKVLSCSVVTEFSSTTDLIHLVYKSFSSVYKFRDLSLLRSIVPLTDGGYCILLYSVNHPSCPEHKDFTRCYFQPSGYIITPVGTRTFADTASDAQRDTALSIQGKSFCLLTNIVQSDKESVLVFALDLLSESQELLHSFSNLHSLLASTQAAQCQVQD</sequence>
<proteinExistence type="predicted"/>
<protein>
    <submittedName>
        <fullName evidence="2">PCTP-like protein</fullName>
    </submittedName>
</protein>
<dbReference type="InterPro" id="IPR051213">
    <property type="entry name" value="START_lipid_transfer"/>
</dbReference>
<dbReference type="EMBL" id="GBHO01024699">
    <property type="protein sequence ID" value="JAG18905.1"/>
    <property type="molecule type" value="Transcribed_RNA"/>
</dbReference>
<evidence type="ECO:0000313" key="2">
    <source>
        <dbReference type="EMBL" id="JAG18905.1"/>
    </source>
</evidence>
<reference evidence="3" key="3">
    <citation type="journal article" date="2016" name="Gigascience">
        <title>De novo construction of an expanded transcriptome assembly for the western tarnished plant bug, Lygus hesperus.</title>
        <authorList>
            <person name="Tassone E.E."/>
            <person name="Geib S.M."/>
            <person name="Hall B."/>
            <person name="Fabrick J.A."/>
            <person name="Brent C.S."/>
            <person name="Hull J.J."/>
        </authorList>
    </citation>
    <scope>NUCLEOTIDE SEQUENCE</scope>
</reference>
<evidence type="ECO:0000313" key="3">
    <source>
        <dbReference type="EMBL" id="JAQ02095.1"/>
    </source>
</evidence>
<dbReference type="Pfam" id="PF01852">
    <property type="entry name" value="START"/>
    <property type="match status" value="1"/>
</dbReference>
<dbReference type="EMBL" id="GDHC01016534">
    <property type="protein sequence ID" value="JAQ02095.1"/>
    <property type="molecule type" value="Transcribed_RNA"/>
</dbReference>
<accession>A0A0A9XP72</accession>
<dbReference type="Gene3D" id="3.30.530.20">
    <property type="match status" value="1"/>
</dbReference>
<dbReference type="GO" id="GO:0005737">
    <property type="term" value="C:cytoplasm"/>
    <property type="evidence" value="ECO:0007669"/>
    <property type="project" value="UniProtKB-ARBA"/>
</dbReference>
<dbReference type="GO" id="GO:0008289">
    <property type="term" value="F:lipid binding"/>
    <property type="evidence" value="ECO:0007669"/>
    <property type="project" value="InterPro"/>
</dbReference>
<dbReference type="PANTHER" id="PTHR19308">
    <property type="entry name" value="PHOSPHATIDYLCHOLINE TRANSFER PROTEIN"/>
    <property type="match status" value="1"/>
</dbReference>
<dbReference type="AlphaFoldDB" id="A0A0A9XP72"/>
<dbReference type="PANTHER" id="PTHR19308:SF14">
    <property type="entry name" value="START DOMAIN-CONTAINING PROTEIN"/>
    <property type="match status" value="1"/>
</dbReference>
<dbReference type="CDD" id="cd00177">
    <property type="entry name" value="START"/>
    <property type="match status" value="1"/>
</dbReference>
<dbReference type="SUPFAM" id="SSF55961">
    <property type="entry name" value="Bet v1-like"/>
    <property type="match status" value="1"/>
</dbReference>
<gene>
    <name evidence="2" type="primary">STARD10_0</name>
    <name evidence="3" type="synonym">STARD10</name>
    <name evidence="2" type="ORF">CM83_30307</name>
    <name evidence="3" type="ORF">g.7286</name>
</gene>
<name>A0A0A9XP72_LYGHE</name>
<feature type="domain" description="START" evidence="1">
    <location>
        <begin position="136"/>
        <end position="300"/>
    </location>
</feature>
<organism evidence="2">
    <name type="scientific">Lygus hesperus</name>
    <name type="common">Western plant bug</name>
    <dbReference type="NCBI Taxonomy" id="30085"/>
    <lineage>
        <taxon>Eukaryota</taxon>
        <taxon>Metazoa</taxon>
        <taxon>Ecdysozoa</taxon>
        <taxon>Arthropoda</taxon>
        <taxon>Hexapoda</taxon>
        <taxon>Insecta</taxon>
        <taxon>Pterygota</taxon>
        <taxon>Neoptera</taxon>
        <taxon>Paraneoptera</taxon>
        <taxon>Hemiptera</taxon>
        <taxon>Heteroptera</taxon>
        <taxon>Panheteroptera</taxon>
        <taxon>Cimicomorpha</taxon>
        <taxon>Miridae</taxon>
        <taxon>Mirini</taxon>
        <taxon>Lygus</taxon>
    </lineage>
</organism>
<dbReference type="InterPro" id="IPR002913">
    <property type="entry name" value="START_lipid-bd_dom"/>
</dbReference>
<evidence type="ECO:0000259" key="1">
    <source>
        <dbReference type="PROSITE" id="PS50848"/>
    </source>
</evidence>